<dbReference type="Gene3D" id="3.40.800.10">
    <property type="entry name" value="Ureohydrolase domain"/>
    <property type="match status" value="1"/>
</dbReference>
<dbReference type="EMBL" id="JBHRVQ010000001">
    <property type="protein sequence ID" value="MFC3388705.1"/>
    <property type="molecule type" value="Genomic_DNA"/>
</dbReference>
<dbReference type="GO" id="GO:0016787">
    <property type="term" value="F:hydrolase activity"/>
    <property type="evidence" value="ECO:0007669"/>
    <property type="project" value="UniProtKB-KW"/>
</dbReference>
<dbReference type="RefSeq" id="WP_380654586.1">
    <property type="nucleotide sequence ID" value="NZ_JBHRVQ010000001.1"/>
</dbReference>
<keyword evidence="3" id="KW-0464">Manganese</keyword>
<keyword evidence="6" id="KW-1185">Reference proteome</keyword>
<reference evidence="6" key="1">
    <citation type="journal article" date="2019" name="Int. J. Syst. Evol. Microbiol.">
        <title>The Global Catalogue of Microorganisms (GCM) 10K type strain sequencing project: providing services to taxonomists for standard genome sequencing and annotation.</title>
        <authorList>
            <consortium name="The Broad Institute Genomics Platform"/>
            <consortium name="The Broad Institute Genome Sequencing Center for Infectious Disease"/>
            <person name="Wu L."/>
            <person name="Ma J."/>
        </authorList>
    </citation>
    <scope>NUCLEOTIDE SEQUENCE [LARGE SCALE GENOMIC DNA]</scope>
    <source>
        <strain evidence="6">CCM 7756</strain>
    </source>
</reference>
<dbReference type="EC" id="3.5.3.-" evidence="5"/>
<dbReference type="Pfam" id="PF00491">
    <property type="entry name" value="Arginase"/>
    <property type="match status" value="1"/>
</dbReference>
<dbReference type="PANTHER" id="PTHR43782:SF3">
    <property type="entry name" value="ARGINASE"/>
    <property type="match status" value="1"/>
</dbReference>
<comment type="similarity">
    <text evidence="4">Belongs to the arginase family.</text>
</comment>
<dbReference type="CDD" id="cd09999">
    <property type="entry name" value="Arginase-like_1"/>
    <property type="match status" value="1"/>
</dbReference>
<dbReference type="InterPro" id="IPR023696">
    <property type="entry name" value="Ureohydrolase_dom_sf"/>
</dbReference>
<evidence type="ECO:0000256" key="2">
    <source>
        <dbReference type="ARBA" id="ARBA00022801"/>
    </source>
</evidence>
<evidence type="ECO:0000256" key="1">
    <source>
        <dbReference type="ARBA" id="ARBA00022723"/>
    </source>
</evidence>
<evidence type="ECO:0000313" key="6">
    <source>
        <dbReference type="Proteomes" id="UP001595637"/>
    </source>
</evidence>
<gene>
    <name evidence="5" type="ORF">ACFOEO_09005</name>
</gene>
<organism evidence="5 6">
    <name type="scientific">Salinicoccus sesuvii</name>
    <dbReference type="NCBI Taxonomy" id="868281"/>
    <lineage>
        <taxon>Bacteria</taxon>
        <taxon>Bacillati</taxon>
        <taxon>Bacillota</taxon>
        <taxon>Bacilli</taxon>
        <taxon>Bacillales</taxon>
        <taxon>Staphylococcaceae</taxon>
        <taxon>Salinicoccus</taxon>
    </lineage>
</organism>
<dbReference type="InterPro" id="IPR006035">
    <property type="entry name" value="Ureohydrolase"/>
</dbReference>
<evidence type="ECO:0000256" key="4">
    <source>
        <dbReference type="PROSITE-ProRule" id="PRU00742"/>
    </source>
</evidence>
<dbReference type="PRINTS" id="PR00116">
    <property type="entry name" value="ARGINASE"/>
</dbReference>
<dbReference type="SUPFAM" id="SSF52768">
    <property type="entry name" value="Arginase/deacetylase"/>
    <property type="match status" value="1"/>
</dbReference>
<proteinExistence type="inferred from homology"/>
<protein>
    <submittedName>
        <fullName evidence="5">Arginase family protein</fullName>
        <ecNumber evidence="5">3.5.3.-</ecNumber>
    </submittedName>
</protein>
<comment type="caution">
    <text evidence="5">The sequence shown here is derived from an EMBL/GenBank/DDBJ whole genome shotgun (WGS) entry which is preliminary data.</text>
</comment>
<dbReference type="PROSITE" id="PS51409">
    <property type="entry name" value="ARGINASE_2"/>
    <property type="match status" value="1"/>
</dbReference>
<dbReference type="Proteomes" id="UP001595637">
    <property type="component" value="Unassembled WGS sequence"/>
</dbReference>
<name>A0ABV7N528_9STAP</name>
<keyword evidence="2 5" id="KW-0378">Hydrolase</keyword>
<accession>A0ABV7N528</accession>
<sequence length="295" mass="33443">MFKKEVELFEFPTSLGLRKKRHEISPGVKDLPDWLRTLGFYQGMNIYDTFHLAAPKYLMDFNETTGLLNADHAIQYAKEQAFILHKQLHNDYFKLIIGGDCSVLIGTSLALKQKGTYALFFLDGHTDYIPSECSQTGGIAGMDLAVVSEYGEENLTNISGLKPYFEEDYIYCVGNRELTPSYVAPILNTNINYYDLNETRSTGTTSITQSFLQMAEDNALDGFFIHLDVDVLSDEIMPAVDSRAEGGLTYRELARLIRPLIYHPRCTGLEITTLDPSLDTTGEITRRFIKFFYDL</sequence>
<evidence type="ECO:0000313" key="5">
    <source>
        <dbReference type="EMBL" id="MFC3388705.1"/>
    </source>
</evidence>
<dbReference type="PANTHER" id="PTHR43782">
    <property type="entry name" value="ARGINASE"/>
    <property type="match status" value="1"/>
</dbReference>
<keyword evidence="1" id="KW-0479">Metal-binding</keyword>
<evidence type="ECO:0000256" key="3">
    <source>
        <dbReference type="ARBA" id="ARBA00023211"/>
    </source>
</evidence>